<keyword evidence="4" id="KW-1185">Reference proteome</keyword>
<dbReference type="RefSeq" id="XP_009517783.1">
    <property type="nucleotide sequence ID" value="XM_009519488.1"/>
</dbReference>
<feature type="transmembrane region" description="Helical" evidence="1">
    <location>
        <begin position="106"/>
        <end position="128"/>
    </location>
</feature>
<evidence type="ECO:0000313" key="3">
    <source>
        <dbReference type="EMBL" id="EGZ30508.1"/>
    </source>
</evidence>
<sequence>MRRQRRGPSVALLALLLGAAACASAVPVDVEAGDAAFQIAEAFESVPGENTTELLDEVVMPASLESKAAVPPPLPVDPEPRDLRPVEVSTGKHHYSSIFPVPYGGAFVAVEATALLVGGATIVVLLIAKAKARSATIQFEYDEDYIDPMLQSLLYSDMDYAAI</sequence>
<dbReference type="InParanoid" id="G4YLM7"/>
<evidence type="ECO:0000256" key="2">
    <source>
        <dbReference type="SAM" id="SignalP"/>
    </source>
</evidence>
<keyword evidence="1" id="KW-0472">Membrane</keyword>
<name>G4YLM7_PHYSP</name>
<reference evidence="3 4" key="1">
    <citation type="journal article" date="2006" name="Science">
        <title>Phytophthora genome sequences uncover evolutionary origins and mechanisms of pathogenesis.</title>
        <authorList>
            <person name="Tyler B.M."/>
            <person name="Tripathy S."/>
            <person name="Zhang X."/>
            <person name="Dehal P."/>
            <person name="Jiang R.H."/>
            <person name="Aerts A."/>
            <person name="Arredondo F.D."/>
            <person name="Baxter L."/>
            <person name="Bensasson D."/>
            <person name="Beynon J.L."/>
            <person name="Chapman J."/>
            <person name="Damasceno C.M."/>
            <person name="Dorrance A.E."/>
            <person name="Dou D."/>
            <person name="Dickerman A.W."/>
            <person name="Dubchak I.L."/>
            <person name="Garbelotto M."/>
            <person name="Gijzen M."/>
            <person name="Gordon S.G."/>
            <person name="Govers F."/>
            <person name="Grunwald N.J."/>
            <person name="Huang W."/>
            <person name="Ivors K.L."/>
            <person name="Jones R.W."/>
            <person name="Kamoun S."/>
            <person name="Krampis K."/>
            <person name="Lamour K.H."/>
            <person name="Lee M.K."/>
            <person name="McDonald W.H."/>
            <person name="Medina M."/>
            <person name="Meijer H.J."/>
            <person name="Nordberg E.K."/>
            <person name="Maclean D.J."/>
            <person name="Ospina-Giraldo M.D."/>
            <person name="Morris P.F."/>
            <person name="Phuntumart V."/>
            <person name="Putnam N.H."/>
            <person name="Rash S."/>
            <person name="Rose J.K."/>
            <person name="Sakihama Y."/>
            <person name="Salamov A.A."/>
            <person name="Savidor A."/>
            <person name="Scheuring C.F."/>
            <person name="Smith B.M."/>
            <person name="Sobral B.W."/>
            <person name="Terry A."/>
            <person name="Torto-Alalibo T.A."/>
            <person name="Win J."/>
            <person name="Xu Z."/>
            <person name="Zhang H."/>
            <person name="Grigoriev I.V."/>
            <person name="Rokhsar D.S."/>
            <person name="Boore J.L."/>
        </authorList>
    </citation>
    <scope>NUCLEOTIDE SEQUENCE [LARGE SCALE GENOMIC DNA]</scope>
    <source>
        <strain evidence="3 4">P6497</strain>
    </source>
</reference>
<feature type="signal peptide" evidence="2">
    <location>
        <begin position="1"/>
        <end position="25"/>
    </location>
</feature>
<keyword evidence="1" id="KW-0812">Transmembrane</keyword>
<protein>
    <recommendedName>
        <fullName evidence="5">RxLR effector protein</fullName>
    </recommendedName>
</protein>
<evidence type="ECO:0008006" key="5">
    <source>
        <dbReference type="Google" id="ProtNLM"/>
    </source>
</evidence>
<feature type="chain" id="PRO_5003471383" description="RxLR effector protein" evidence="2">
    <location>
        <begin position="26"/>
        <end position="163"/>
    </location>
</feature>
<dbReference type="AlphaFoldDB" id="G4YLM7"/>
<organism evidence="3 4">
    <name type="scientific">Phytophthora sojae (strain P6497)</name>
    <name type="common">Soybean stem and root rot agent</name>
    <name type="synonym">Phytophthora megasperma f. sp. glycines</name>
    <dbReference type="NCBI Taxonomy" id="1094619"/>
    <lineage>
        <taxon>Eukaryota</taxon>
        <taxon>Sar</taxon>
        <taxon>Stramenopiles</taxon>
        <taxon>Oomycota</taxon>
        <taxon>Peronosporomycetes</taxon>
        <taxon>Peronosporales</taxon>
        <taxon>Peronosporaceae</taxon>
        <taxon>Phytophthora</taxon>
    </lineage>
</organism>
<keyword evidence="1" id="KW-1133">Transmembrane helix</keyword>
<gene>
    <name evidence="3" type="ORF">PHYSODRAFT_470518</name>
</gene>
<dbReference type="EMBL" id="JH159151">
    <property type="protein sequence ID" value="EGZ30508.1"/>
    <property type="molecule type" value="Genomic_DNA"/>
</dbReference>
<dbReference type="Proteomes" id="UP000002640">
    <property type="component" value="Unassembled WGS sequence"/>
</dbReference>
<dbReference type="OMA" id="AMEPHAN"/>
<evidence type="ECO:0000313" key="4">
    <source>
        <dbReference type="Proteomes" id="UP000002640"/>
    </source>
</evidence>
<dbReference type="KEGG" id="psoj:PHYSODRAFT_470518"/>
<dbReference type="GeneID" id="20653963"/>
<evidence type="ECO:0000256" key="1">
    <source>
        <dbReference type="SAM" id="Phobius"/>
    </source>
</evidence>
<proteinExistence type="predicted"/>
<dbReference type="PROSITE" id="PS51257">
    <property type="entry name" value="PROKAR_LIPOPROTEIN"/>
    <property type="match status" value="1"/>
</dbReference>
<accession>G4YLM7</accession>
<keyword evidence="2" id="KW-0732">Signal</keyword>